<evidence type="ECO:0000256" key="1">
    <source>
        <dbReference type="SAM" id="MobiDB-lite"/>
    </source>
</evidence>
<dbReference type="EMBL" id="CAMXCT030006706">
    <property type="protein sequence ID" value="CAL4805969.1"/>
    <property type="molecule type" value="Genomic_DNA"/>
</dbReference>
<dbReference type="AlphaFoldDB" id="A0A9P1GPI1"/>
<sequence>MVVAIVIPQSARQPRRQLHQPASVAGNVPRRSRSPQGHRGTEAVQQPVSSTIAVLIDAELGRYLAPAVSLDVSNKIKGLQRRNAKREKLQKDITELREGPNGDSAAAFLDLEESDAEDRTGLAERGIAYDQYNANFLAIYREILDAQIETKRLEVEKQTANRKRYEAVVRQVVNQSPEQFLIDAIDSGIAISKAKLKAKPSAKGHQPTWFGC</sequence>
<reference evidence="3 4" key="2">
    <citation type="submission" date="2024-05" db="EMBL/GenBank/DDBJ databases">
        <authorList>
            <person name="Chen Y."/>
            <person name="Shah S."/>
            <person name="Dougan E. K."/>
            <person name="Thang M."/>
            <person name="Chan C."/>
        </authorList>
    </citation>
    <scope>NUCLEOTIDE SEQUENCE [LARGE SCALE GENOMIC DNA]</scope>
</reference>
<protein>
    <submittedName>
        <fullName evidence="2">Uncharacterized protein</fullName>
    </submittedName>
</protein>
<dbReference type="EMBL" id="CAMXCT020006706">
    <property type="protein sequence ID" value="CAL1172032.1"/>
    <property type="molecule type" value="Genomic_DNA"/>
</dbReference>
<proteinExistence type="predicted"/>
<dbReference type="EMBL" id="CAMXCT010006706">
    <property type="protein sequence ID" value="CAI4018657.1"/>
    <property type="molecule type" value="Genomic_DNA"/>
</dbReference>
<comment type="caution">
    <text evidence="2">The sequence shown here is derived from an EMBL/GenBank/DDBJ whole genome shotgun (WGS) entry which is preliminary data.</text>
</comment>
<feature type="region of interest" description="Disordered" evidence="1">
    <location>
        <begin position="10"/>
        <end position="45"/>
    </location>
</feature>
<accession>A0A9P1GPI1</accession>
<gene>
    <name evidence="2" type="ORF">C1SCF055_LOCUS43208</name>
</gene>
<dbReference type="Proteomes" id="UP001152797">
    <property type="component" value="Unassembled WGS sequence"/>
</dbReference>
<evidence type="ECO:0000313" key="2">
    <source>
        <dbReference type="EMBL" id="CAI4018657.1"/>
    </source>
</evidence>
<organism evidence="2">
    <name type="scientific">Cladocopium goreaui</name>
    <dbReference type="NCBI Taxonomy" id="2562237"/>
    <lineage>
        <taxon>Eukaryota</taxon>
        <taxon>Sar</taxon>
        <taxon>Alveolata</taxon>
        <taxon>Dinophyceae</taxon>
        <taxon>Suessiales</taxon>
        <taxon>Symbiodiniaceae</taxon>
        <taxon>Cladocopium</taxon>
    </lineage>
</organism>
<name>A0A9P1GPI1_9DINO</name>
<evidence type="ECO:0000313" key="3">
    <source>
        <dbReference type="EMBL" id="CAL4805969.1"/>
    </source>
</evidence>
<reference evidence="2" key="1">
    <citation type="submission" date="2022-10" db="EMBL/GenBank/DDBJ databases">
        <authorList>
            <person name="Chen Y."/>
            <person name="Dougan E. K."/>
            <person name="Chan C."/>
            <person name="Rhodes N."/>
            <person name="Thang M."/>
        </authorList>
    </citation>
    <scope>NUCLEOTIDE SEQUENCE</scope>
</reference>
<keyword evidence="4" id="KW-1185">Reference proteome</keyword>
<evidence type="ECO:0000313" key="4">
    <source>
        <dbReference type="Proteomes" id="UP001152797"/>
    </source>
</evidence>